<keyword evidence="7" id="KW-1006">Bacterial flagellum protein export</keyword>
<dbReference type="KEGG" id="vbh:CMV30_06740"/>
<dbReference type="PANTHER" id="PTHR34982">
    <property type="entry name" value="YOP PROTEINS TRANSLOCATION PROTEIN L"/>
    <property type="match status" value="1"/>
</dbReference>
<sequence>MAVHHKLVAFDRPLVSATIPGRSARLYTESEVAAIRTQAYQEGNDAGRSFAGQQLVEFRTEVQSLQEGLFRRLSTLDVDVTAQLRDALPLLAVEISRRLLADYEPPAEQVLHLCEETLKQLYPEHENLELSISPRDAALLETLPADWKGRYPGLKLIADAMLETGDCQVRSRFGLTDARRQSKLDALSRELLSA</sequence>
<evidence type="ECO:0000256" key="7">
    <source>
        <dbReference type="ARBA" id="ARBA00023225"/>
    </source>
</evidence>
<keyword evidence="6" id="KW-0653">Protein transport</keyword>
<evidence type="ECO:0000256" key="1">
    <source>
        <dbReference type="ARBA" id="ARBA00003041"/>
    </source>
</evidence>
<dbReference type="InterPro" id="IPR018035">
    <property type="entry name" value="Flagellar_FliH/T3SS_HrpE"/>
</dbReference>
<comment type="function">
    <text evidence="1">Needed for flagellar regrowth and assembly.</text>
</comment>
<keyword evidence="9" id="KW-0282">Flagellum</keyword>
<keyword evidence="9" id="KW-0969">Cilium</keyword>
<evidence type="ECO:0000256" key="6">
    <source>
        <dbReference type="ARBA" id="ARBA00022927"/>
    </source>
</evidence>
<dbReference type="InterPro" id="IPR051472">
    <property type="entry name" value="T3SS_Stator/FliH"/>
</dbReference>
<dbReference type="Pfam" id="PF02108">
    <property type="entry name" value="FliH"/>
    <property type="match status" value="1"/>
</dbReference>
<evidence type="ECO:0000259" key="8">
    <source>
        <dbReference type="Pfam" id="PF02108"/>
    </source>
</evidence>
<evidence type="ECO:0000256" key="2">
    <source>
        <dbReference type="ARBA" id="ARBA00006602"/>
    </source>
</evidence>
<dbReference type="GO" id="GO:0044781">
    <property type="term" value="P:bacterial-type flagellum organization"/>
    <property type="evidence" value="ECO:0007669"/>
    <property type="project" value="UniProtKB-KW"/>
</dbReference>
<dbReference type="GO" id="GO:0005829">
    <property type="term" value="C:cytosol"/>
    <property type="evidence" value="ECO:0007669"/>
    <property type="project" value="TreeGrafter"/>
</dbReference>
<gene>
    <name evidence="9" type="ORF">CMV30_06740</name>
</gene>
<dbReference type="RefSeq" id="WP_096055305.1">
    <property type="nucleotide sequence ID" value="NZ_CP023344.1"/>
</dbReference>
<comment type="similarity">
    <text evidence="2">Belongs to the FliH family.</text>
</comment>
<evidence type="ECO:0000313" key="9">
    <source>
        <dbReference type="EMBL" id="ATC63673.1"/>
    </source>
</evidence>
<proteinExistence type="inferred from homology"/>
<evidence type="ECO:0000313" key="10">
    <source>
        <dbReference type="Proteomes" id="UP000217265"/>
    </source>
</evidence>
<keyword evidence="4" id="KW-0813">Transport</keyword>
<keyword evidence="5" id="KW-1005">Bacterial flagellum biogenesis</keyword>
<dbReference type="OrthoDB" id="192380at2"/>
<dbReference type="Proteomes" id="UP000217265">
    <property type="component" value="Chromosome"/>
</dbReference>
<accession>A0A290Q5G1</accession>
<reference evidence="9 10" key="1">
    <citation type="submission" date="2017-09" db="EMBL/GenBank/DDBJ databases">
        <title>Complete genome sequence of Verrucomicrobial strain HZ-65, isolated from freshwater.</title>
        <authorList>
            <person name="Choi A."/>
        </authorList>
    </citation>
    <scope>NUCLEOTIDE SEQUENCE [LARGE SCALE GENOMIC DNA]</scope>
    <source>
        <strain evidence="9 10">HZ-65</strain>
    </source>
</reference>
<evidence type="ECO:0000256" key="3">
    <source>
        <dbReference type="ARBA" id="ARBA00016507"/>
    </source>
</evidence>
<keyword evidence="9" id="KW-0966">Cell projection</keyword>
<dbReference type="AlphaFoldDB" id="A0A290Q5G1"/>
<dbReference type="PANTHER" id="PTHR34982:SF1">
    <property type="entry name" value="FLAGELLAR ASSEMBLY PROTEIN FLIH"/>
    <property type="match status" value="1"/>
</dbReference>
<dbReference type="EMBL" id="CP023344">
    <property type="protein sequence ID" value="ATC63673.1"/>
    <property type="molecule type" value="Genomic_DNA"/>
</dbReference>
<keyword evidence="10" id="KW-1185">Reference proteome</keyword>
<evidence type="ECO:0000256" key="5">
    <source>
        <dbReference type="ARBA" id="ARBA00022795"/>
    </source>
</evidence>
<dbReference type="GO" id="GO:0015031">
    <property type="term" value="P:protein transport"/>
    <property type="evidence" value="ECO:0007669"/>
    <property type="project" value="UniProtKB-KW"/>
</dbReference>
<feature type="domain" description="Flagellar assembly protein FliH/Type III secretion system HrpE" evidence="8">
    <location>
        <begin position="73"/>
        <end position="186"/>
    </location>
</feature>
<evidence type="ECO:0000256" key="4">
    <source>
        <dbReference type="ARBA" id="ARBA00022448"/>
    </source>
</evidence>
<organism evidence="9 10">
    <name type="scientific">Nibricoccus aquaticus</name>
    <dbReference type="NCBI Taxonomy" id="2576891"/>
    <lineage>
        <taxon>Bacteria</taxon>
        <taxon>Pseudomonadati</taxon>
        <taxon>Verrucomicrobiota</taxon>
        <taxon>Opitutia</taxon>
        <taxon>Opitutales</taxon>
        <taxon>Opitutaceae</taxon>
        <taxon>Nibricoccus</taxon>
    </lineage>
</organism>
<name>A0A290Q5G1_9BACT</name>
<protein>
    <recommendedName>
        <fullName evidence="3">Flagellar assembly protein FliH</fullName>
    </recommendedName>
</protein>